<dbReference type="EMBL" id="FNSH01000001">
    <property type="protein sequence ID" value="SEB65162.1"/>
    <property type="molecule type" value="Genomic_DNA"/>
</dbReference>
<proteinExistence type="predicted"/>
<dbReference type="PANTHER" id="PTHR47619:SF1">
    <property type="entry name" value="EXODEOXYRIBONUCLEASE WALJ"/>
    <property type="match status" value="1"/>
</dbReference>
<protein>
    <submittedName>
        <fullName evidence="2">Phosphoribosyl 1,2-cyclic phosphodiesterase</fullName>
    </submittedName>
</protein>
<feature type="domain" description="Metallo-beta-lactamase" evidence="1">
    <location>
        <begin position="23"/>
        <end position="199"/>
    </location>
</feature>
<dbReference type="InterPro" id="IPR001279">
    <property type="entry name" value="Metallo-B-lactamas"/>
</dbReference>
<evidence type="ECO:0000259" key="1">
    <source>
        <dbReference type="SMART" id="SM00849"/>
    </source>
</evidence>
<accession>A0AB38A6H3</accession>
<dbReference type="Pfam" id="PF12706">
    <property type="entry name" value="Lactamase_B_2"/>
    <property type="match status" value="1"/>
</dbReference>
<comment type="caution">
    <text evidence="2">The sequence shown here is derived from an EMBL/GenBank/DDBJ whole genome shotgun (WGS) entry which is preliminary data.</text>
</comment>
<gene>
    <name evidence="2" type="ORF">SAMN04489746_0810</name>
</gene>
<dbReference type="InterPro" id="IPR036866">
    <property type="entry name" value="RibonucZ/Hydroxyglut_hydro"/>
</dbReference>
<dbReference type="SMART" id="SM00849">
    <property type="entry name" value="Lactamase_B"/>
    <property type="match status" value="1"/>
</dbReference>
<evidence type="ECO:0000313" key="2">
    <source>
        <dbReference type="EMBL" id="SEB65162.1"/>
    </source>
</evidence>
<dbReference type="SUPFAM" id="SSF56281">
    <property type="entry name" value="Metallo-hydrolase/oxidoreductase"/>
    <property type="match status" value="1"/>
</dbReference>
<dbReference type="Proteomes" id="UP000183687">
    <property type="component" value="Unassembled WGS sequence"/>
</dbReference>
<reference evidence="2 3" key="1">
    <citation type="submission" date="2016-10" db="EMBL/GenBank/DDBJ databases">
        <authorList>
            <person name="Varghese N."/>
            <person name="Submissions S."/>
        </authorList>
    </citation>
    <scope>NUCLEOTIDE SEQUENCE [LARGE SCALE GENOMIC DNA]</scope>
    <source>
        <strain evidence="2 3">DSM 20586</strain>
    </source>
</reference>
<dbReference type="Gene3D" id="3.60.15.10">
    <property type="entry name" value="Ribonuclease Z/Hydroxyacylglutathione hydrolase-like"/>
    <property type="match status" value="1"/>
</dbReference>
<evidence type="ECO:0000313" key="3">
    <source>
        <dbReference type="Proteomes" id="UP000183687"/>
    </source>
</evidence>
<dbReference type="PANTHER" id="PTHR47619">
    <property type="entry name" value="METALLO-HYDROLASE YYCJ-RELATED"/>
    <property type="match status" value="1"/>
</dbReference>
<organism evidence="2 3">
    <name type="scientific">Atopobium minutum</name>
    <dbReference type="NCBI Taxonomy" id="1381"/>
    <lineage>
        <taxon>Bacteria</taxon>
        <taxon>Bacillati</taxon>
        <taxon>Actinomycetota</taxon>
        <taxon>Coriobacteriia</taxon>
        <taxon>Coriobacteriales</taxon>
        <taxon>Atopobiaceae</taxon>
        <taxon>Atopobium</taxon>
    </lineage>
</organism>
<name>A0AB38A6H3_9ACTN</name>
<dbReference type="RefSeq" id="WP_002563098.1">
    <property type="nucleotide sequence ID" value="NZ_CALJSN010000007.1"/>
</dbReference>
<dbReference type="AlphaFoldDB" id="A0AB38A6H3"/>
<dbReference type="InterPro" id="IPR052533">
    <property type="entry name" value="WalJ/YycJ-like"/>
</dbReference>
<sequence>MTNTLFDAQKPQLTLYILASGSKGNACVVASDRTKILIDCGISYRELTHRAAALNLDLSDIAATLLTHEHSDHTAGLSVWCKHTEGPLLTTKGTATARKHLAALPFDIIARDADFEIGDIRVGCFPTSHDVADPIGFRFEAHGDCVGYCTDSGVLTQAAQELLNDTRILALETNHDPKLLAHSSYPLFLRERIGGERGHLSNAQACDALSTLVTRRTEHVIGMHISQENNRPSLAVTALSHAVGAVPQNETGTRAATTDGSLQLMCAAQDAPVAIA</sequence>